<proteinExistence type="predicted"/>
<evidence type="ECO:0000313" key="2">
    <source>
        <dbReference type="EMBL" id="PKU69534.1"/>
    </source>
</evidence>
<sequence length="99" mass="10844">MADLERDHGFAYDFQGDIDIVRSPFFDVGFGFDHTVDDYLNRIIPTLVDIIDEQLPADDWILNGRPPSSPNPASSLATSPLGITCVIVASLSVLAILLR</sequence>
<keyword evidence="3" id="KW-1185">Reference proteome</keyword>
<keyword evidence="1" id="KW-0472">Membrane</keyword>
<dbReference type="EMBL" id="KZ503023">
    <property type="protein sequence ID" value="PKU69534.1"/>
    <property type="molecule type" value="Genomic_DNA"/>
</dbReference>
<dbReference type="Proteomes" id="UP000233837">
    <property type="component" value="Unassembled WGS sequence"/>
</dbReference>
<dbReference type="AlphaFoldDB" id="A0A2I0W1J4"/>
<protein>
    <submittedName>
        <fullName evidence="2">Uncharacterized protein</fullName>
    </submittedName>
</protein>
<keyword evidence="1" id="KW-0812">Transmembrane</keyword>
<keyword evidence="1" id="KW-1133">Transmembrane helix</keyword>
<evidence type="ECO:0000313" key="3">
    <source>
        <dbReference type="Proteomes" id="UP000233837"/>
    </source>
</evidence>
<feature type="transmembrane region" description="Helical" evidence="1">
    <location>
        <begin position="76"/>
        <end position="98"/>
    </location>
</feature>
<reference evidence="2 3" key="2">
    <citation type="journal article" date="2017" name="Nature">
        <title>The Apostasia genome and the evolution of orchids.</title>
        <authorList>
            <person name="Zhang G.Q."/>
            <person name="Liu K.W."/>
            <person name="Li Z."/>
            <person name="Lohaus R."/>
            <person name="Hsiao Y.Y."/>
            <person name="Niu S.C."/>
            <person name="Wang J.Y."/>
            <person name="Lin Y.C."/>
            <person name="Xu Q."/>
            <person name="Chen L.J."/>
            <person name="Yoshida K."/>
            <person name="Fujiwara S."/>
            <person name="Wang Z.W."/>
            <person name="Zhang Y.Q."/>
            <person name="Mitsuda N."/>
            <person name="Wang M."/>
            <person name="Liu G.H."/>
            <person name="Pecoraro L."/>
            <person name="Huang H.X."/>
            <person name="Xiao X.J."/>
            <person name="Lin M."/>
            <person name="Wu X.Y."/>
            <person name="Wu W.L."/>
            <person name="Chen Y.Y."/>
            <person name="Chang S.B."/>
            <person name="Sakamoto S."/>
            <person name="Ohme-Takagi M."/>
            <person name="Yagi M."/>
            <person name="Zeng S.J."/>
            <person name="Shen C.Y."/>
            <person name="Yeh C.M."/>
            <person name="Luo Y.B."/>
            <person name="Tsai W.C."/>
            <person name="Van de Peer Y."/>
            <person name="Liu Z.J."/>
        </authorList>
    </citation>
    <scope>NUCLEOTIDE SEQUENCE [LARGE SCALE GENOMIC DNA]</scope>
    <source>
        <tissue evidence="2">The whole plant</tissue>
    </source>
</reference>
<evidence type="ECO:0000256" key="1">
    <source>
        <dbReference type="SAM" id="Phobius"/>
    </source>
</evidence>
<gene>
    <name evidence="2" type="ORF">MA16_Dca019220</name>
</gene>
<name>A0A2I0W1J4_9ASPA</name>
<organism evidence="2 3">
    <name type="scientific">Dendrobium catenatum</name>
    <dbReference type="NCBI Taxonomy" id="906689"/>
    <lineage>
        <taxon>Eukaryota</taxon>
        <taxon>Viridiplantae</taxon>
        <taxon>Streptophyta</taxon>
        <taxon>Embryophyta</taxon>
        <taxon>Tracheophyta</taxon>
        <taxon>Spermatophyta</taxon>
        <taxon>Magnoliopsida</taxon>
        <taxon>Liliopsida</taxon>
        <taxon>Asparagales</taxon>
        <taxon>Orchidaceae</taxon>
        <taxon>Epidendroideae</taxon>
        <taxon>Malaxideae</taxon>
        <taxon>Dendrobiinae</taxon>
        <taxon>Dendrobium</taxon>
    </lineage>
</organism>
<accession>A0A2I0W1J4</accession>
<reference evidence="2 3" key="1">
    <citation type="journal article" date="2016" name="Sci. Rep.">
        <title>The Dendrobium catenatum Lindl. genome sequence provides insights into polysaccharide synthase, floral development and adaptive evolution.</title>
        <authorList>
            <person name="Zhang G.Q."/>
            <person name="Xu Q."/>
            <person name="Bian C."/>
            <person name="Tsai W.C."/>
            <person name="Yeh C.M."/>
            <person name="Liu K.W."/>
            <person name="Yoshida K."/>
            <person name="Zhang L.S."/>
            <person name="Chang S.B."/>
            <person name="Chen F."/>
            <person name="Shi Y."/>
            <person name="Su Y.Y."/>
            <person name="Zhang Y.Q."/>
            <person name="Chen L.J."/>
            <person name="Yin Y."/>
            <person name="Lin M."/>
            <person name="Huang H."/>
            <person name="Deng H."/>
            <person name="Wang Z.W."/>
            <person name="Zhu S.L."/>
            <person name="Zhao X."/>
            <person name="Deng C."/>
            <person name="Niu S.C."/>
            <person name="Huang J."/>
            <person name="Wang M."/>
            <person name="Liu G.H."/>
            <person name="Yang H.J."/>
            <person name="Xiao X.J."/>
            <person name="Hsiao Y.Y."/>
            <person name="Wu W.L."/>
            <person name="Chen Y.Y."/>
            <person name="Mitsuda N."/>
            <person name="Ohme-Takagi M."/>
            <person name="Luo Y.B."/>
            <person name="Van de Peer Y."/>
            <person name="Liu Z.J."/>
        </authorList>
    </citation>
    <scope>NUCLEOTIDE SEQUENCE [LARGE SCALE GENOMIC DNA]</scope>
    <source>
        <tissue evidence="2">The whole plant</tissue>
    </source>
</reference>